<dbReference type="Proteomes" id="UP000500826">
    <property type="component" value="Chromosome"/>
</dbReference>
<organism evidence="1 2">
    <name type="scientific">Ramlibacter terrae</name>
    <dbReference type="NCBI Taxonomy" id="2732511"/>
    <lineage>
        <taxon>Bacteria</taxon>
        <taxon>Pseudomonadati</taxon>
        <taxon>Pseudomonadota</taxon>
        <taxon>Betaproteobacteria</taxon>
        <taxon>Burkholderiales</taxon>
        <taxon>Comamonadaceae</taxon>
        <taxon>Ramlibacter</taxon>
    </lineage>
</organism>
<sequence length="82" mass="9203">MVVPLTANGTAREPLRVLVEGDAVWIAVDDLRAIGMLAEHVPMERARSLRGNAYLNLADCKDLLSYRFDWPTSPCRWTCSRA</sequence>
<evidence type="ECO:0008006" key="3">
    <source>
        <dbReference type="Google" id="ProtNLM"/>
    </source>
</evidence>
<dbReference type="EMBL" id="CP053418">
    <property type="protein sequence ID" value="QJW83738.1"/>
    <property type="molecule type" value="Genomic_DNA"/>
</dbReference>
<protein>
    <recommendedName>
        <fullName evidence="3">Bro-N domain-containing protein</fullName>
    </recommendedName>
</protein>
<evidence type="ECO:0000313" key="2">
    <source>
        <dbReference type="Proteomes" id="UP000500826"/>
    </source>
</evidence>
<keyword evidence="2" id="KW-1185">Reference proteome</keyword>
<name>A0ABX6P315_9BURK</name>
<gene>
    <name evidence="1" type="ORF">HK414_06025</name>
</gene>
<proteinExistence type="predicted"/>
<evidence type="ECO:0000313" key="1">
    <source>
        <dbReference type="EMBL" id="QJW83738.1"/>
    </source>
</evidence>
<reference evidence="1 2" key="1">
    <citation type="submission" date="2020-05" db="EMBL/GenBank/DDBJ databases">
        <title>Ramlibacter rhizophilus sp. nov., isolated from rhizosphere soil of national flower Mugunghwa from South Korea.</title>
        <authorList>
            <person name="Zheng-Fei Y."/>
            <person name="Huan T."/>
        </authorList>
    </citation>
    <scope>NUCLEOTIDE SEQUENCE [LARGE SCALE GENOMIC DNA]</scope>
    <source>
        <strain evidence="1 2">H242</strain>
    </source>
</reference>
<accession>A0ABX6P315</accession>